<reference evidence="2 3" key="1">
    <citation type="journal article" date="2007" name="Virology">
        <title>Sequence and annotation of the 369-kb NY-2A and the 345-kb AR158 viruses that infect Chlorella NC64A.</title>
        <authorList>
            <person name="Fitzgerald L.A."/>
            <person name="Graves M.V."/>
            <person name="Li X."/>
            <person name="Feldblyum T."/>
            <person name="Nierman W.C."/>
            <person name="Van Etten J.L."/>
        </authorList>
    </citation>
    <scope>NUCLEOTIDE SEQUENCE [LARGE SCALE GENOMIC DNA]</scope>
    <source>
        <strain evidence="2 3">NY-2A</strain>
    </source>
</reference>
<feature type="domain" description="HNH nuclease" evidence="1">
    <location>
        <begin position="328"/>
        <end position="385"/>
    </location>
</feature>
<evidence type="ECO:0000259" key="1">
    <source>
        <dbReference type="SMART" id="SM00507"/>
    </source>
</evidence>
<feature type="domain" description="HNH nuclease" evidence="1">
    <location>
        <begin position="133"/>
        <end position="185"/>
    </location>
</feature>
<dbReference type="RefSeq" id="YP_001497361.1">
    <property type="nucleotide sequence ID" value="NC_009898.1"/>
</dbReference>
<dbReference type="Proteomes" id="UP000202419">
    <property type="component" value="Segment"/>
</dbReference>
<dbReference type="KEGG" id="vg:5659470"/>
<dbReference type="SUPFAM" id="SSF54060">
    <property type="entry name" value="His-Me finger endonucleases"/>
    <property type="match status" value="2"/>
</dbReference>
<dbReference type="EMBL" id="DQ491002">
    <property type="protein sequence ID" value="ABT14564.1"/>
    <property type="molecule type" value="Genomic_DNA"/>
</dbReference>
<dbReference type="Pfam" id="PF13392">
    <property type="entry name" value="HNH_3"/>
    <property type="match status" value="2"/>
</dbReference>
<dbReference type="OrthoDB" id="21336at10239"/>
<evidence type="ECO:0000313" key="2">
    <source>
        <dbReference type="EMBL" id="ABT14564.1"/>
    </source>
</evidence>
<sequence>MLRDILTMSVPIPDIVSKTGITYEISKENWTIVSVSTKGVRRVLKQNDSEYVKLVGKTYAIYDIAKLVGLGPKSWPDDVHHRSWEELKATSERYGYRYRTFLDGRVQKMDQHGNVSYQEHTKTPDGYYTVSIVGENVKVHQMMGETRFVSKPENMPSDWTVHHIDNDPSNNHCDNLVWASPEKQSKERRPREQQSIMSCPVIGTALRDITLSDGTMIRQGEDTQVFDNAYKATDAVVGGIRKSISVCINGKQTSHADFTWRTPPSDIEFDNEIFDIVGENNVYKRFVSTFGRMKQAFHNGYSKIMFAKDILTERQRRERDSYPKIKFNKNNILFHRVIIELFFGSLPKTIVIDEKTHRLVVDHIDDDKTNARLGNLQLLTQQENNKKRHLKTYTTSVASIYENKYEYHKNRIEAIKYVRERGYPEATLEELNACLHLTAHMNIPAKLYDRTWIRAHFEN</sequence>
<keyword evidence="3" id="KW-1185">Reference proteome</keyword>
<dbReference type="InterPro" id="IPR003615">
    <property type="entry name" value="HNH_nuc"/>
</dbReference>
<evidence type="ECO:0000313" key="3">
    <source>
        <dbReference type="Proteomes" id="UP000202419"/>
    </source>
</evidence>
<dbReference type="InterPro" id="IPR044925">
    <property type="entry name" value="His-Me_finger_sf"/>
</dbReference>
<protein>
    <submittedName>
        <fullName evidence="2">Uncharacterized protein B165R</fullName>
    </submittedName>
</protein>
<dbReference type="GeneID" id="5659470"/>
<dbReference type="SMART" id="SM00507">
    <property type="entry name" value="HNHc"/>
    <property type="match status" value="2"/>
</dbReference>
<gene>
    <name evidence="2" type="primary">B165R</name>
    <name evidence="2" type="ORF">NY2A_B165R</name>
</gene>
<accession>A7IW40</accession>
<dbReference type="Gene3D" id="3.90.75.20">
    <property type="match status" value="2"/>
</dbReference>
<organismHost>
    <name type="scientific">Chlorella</name>
    <dbReference type="NCBI Taxonomy" id="3071"/>
</organismHost>
<name>A7IW40_PBCVN</name>
<proteinExistence type="predicted"/>
<organism evidence="2 3">
    <name type="scientific">Paramecium bursaria Chlorella virus NY2A</name>
    <name type="common">PBCV-NY2A</name>
    <dbReference type="NCBI Taxonomy" id="46021"/>
    <lineage>
        <taxon>Viruses</taxon>
        <taxon>Varidnaviria</taxon>
        <taxon>Bamfordvirae</taxon>
        <taxon>Nucleocytoviricota</taxon>
        <taxon>Megaviricetes</taxon>
        <taxon>Algavirales</taxon>
        <taxon>Phycodnaviridae</taxon>
        <taxon>Chlorovirus</taxon>
        <taxon>Chlorovirus americanus</taxon>
    </lineage>
</organism>